<dbReference type="InterPro" id="IPR036388">
    <property type="entry name" value="WH-like_DNA-bd_sf"/>
</dbReference>
<evidence type="ECO:0000256" key="5">
    <source>
        <dbReference type="ARBA" id="ARBA00023163"/>
    </source>
</evidence>
<dbReference type="InterPro" id="IPR013325">
    <property type="entry name" value="RNA_pol_sigma_r2"/>
</dbReference>
<sequence length="168" mass="18842">MTPPEDFVDWVAGHRTRLLRSAYLLTGDRAQAEDLVQEAVIKVAERWGRLRSGHPTAYARTVIVHDQASWWRGSRETPSAEPLGDHALPEADHAGRSVLLSALGRLPRRQRAVVVLRYFDDLTERETAEALGVTVGTVKSQAHHALRSLRSYTDVRDLVGLDEQETTR</sequence>
<accession>A0ABR6U5S3</accession>
<dbReference type="InterPro" id="IPR007627">
    <property type="entry name" value="RNA_pol_sigma70_r2"/>
</dbReference>
<keyword evidence="9" id="KW-1185">Reference proteome</keyword>
<dbReference type="InterPro" id="IPR013249">
    <property type="entry name" value="RNA_pol_sigma70_r4_t2"/>
</dbReference>
<dbReference type="NCBIfam" id="TIGR02937">
    <property type="entry name" value="sigma70-ECF"/>
    <property type="match status" value="1"/>
</dbReference>
<reference evidence="8 9" key="1">
    <citation type="submission" date="2020-08" db="EMBL/GenBank/DDBJ databases">
        <title>novel species in genus Nocardioides.</title>
        <authorList>
            <person name="Zhang G."/>
        </authorList>
    </citation>
    <scope>NUCLEOTIDE SEQUENCE [LARGE SCALE GENOMIC DNA]</scope>
    <source>
        <strain evidence="8 9">SC8A-24</strain>
    </source>
</reference>
<organism evidence="8 9">
    <name type="scientific">Nocardioides deserti</name>
    <dbReference type="NCBI Taxonomy" id="1588644"/>
    <lineage>
        <taxon>Bacteria</taxon>
        <taxon>Bacillati</taxon>
        <taxon>Actinomycetota</taxon>
        <taxon>Actinomycetes</taxon>
        <taxon>Propionibacteriales</taxon>
        <taxon>Nocardioidaceae</taxon>
        <taxon>Nocardioides</taxon>
    </lineage>
</organism>
<dbReference type="InterPro" id="IPR013324">
    <property type="entry name" value="RNA_pol_sigma_r3/r4-like"/>
</dbReference>
<dbReference type="Pfam" id="PF04542">
    <property type="entry name" value="Sigma70_r2"/>
    <property type="match status" value="1"/>
</dbReference>
<dbReference type="PANTHER" id="PTHR43133">
    <property type="entry name" value="RNA POLYMERASE ECF-TYPE SIGMA FACTO"/>
    <property type="match status" value="1"/>
</dbReference>
<dbReference type="PANTHER" id="PTHR43133:SF50">
    <property type="entry name" value="ECF RNA POLYMERASE SIGMA FACTOR SIGM"/>
    <property type="match status" value="1"/>
</dbReference>
<dbReference type="Pfam" id="PF08281">
    <property type="entry name" value="Sigma70_r4_2"/>
    <property type="match status" value="1"/>
</dbReference>
<gene>
    <name evidence="8" type="ORF">H7344_04285</name>
</gene>
<keyword evidence="2" id="KW-0805">Transcription regulation</keyword>
<dbReference type="SUPFAM" id="SSF88659">
    <property type="entry name" value="Sigma3 and sigma4 domains of RNA polymerase sigma factors"/>
    <property type="match status" value="1"/>
</dbReference>
<dbReference type="CDD" id="cd06171">
    <property type="entry name" value="Sigma70_r4"/>
    <property type="match status" value="1"/>
</dbReference>
<dbReference type="EMBL" id="JACMYC010000002">
    <property type="protein sequence ID" value="MBC2959508.1"/>
    <property type="molecule type" value="Genomic_DNA"/>
</dbReference>
<evidence type="ECO:0000259" key="6">
    <source>
        <dbReference type="Pfam" id="PF04542"/>
    </source>
</evidence>
<dbReference type="InterPro" id="IPR039425">
    <property type="entry name" value="RNA_pol_sigma-70-like"/>
</dbReference>
<keyword evidence="3" id="KW-0731">Sigma factor</keyword>
<proteinExistence type="inferred from homology"/>
<evidence type="ECO:0000313" key="9">
    <source>
        <dbReference type="Proteomes" id="UP000604001"/>
    </source>
</evidence>
<evidence type="ECO:0000256" key="2">
    <source>
        <dbReference type="ARBA" id="ARBA00023015"/>
    </source>
</evidence>
<feature type="domain" description="RNA polymerase sigma-70 region 2" evidence="6">
    <location>
        <begin position="12"/>
        <end position="74"/>
    </location>
</feature>
<dbReference type="NCBIfam" id="TIGR02983">
    <property type="entry name" value="SigE-fam_strep"/>
    <property type="match status" value="1"/>
</dbReference>
<name>A0ABR6U5S3_9ACTN</name>
<dbReference type="Gene3D" id="1.10.10.10">
    <property type="entry name" value="Winged helix-like DNA-binding domain superfamily/Winged helix DNA-binding domain"/>
    <property type="match status" value="1"/>
</dbReference>
<evidence type="ECO:0000256" key="1">
    <source>
        <dbReference type="ARBA" id="ARBA00010641"/>
    </source>
</evidence>
<evidence type="ECO:0000256" key="4">
    <source>
        <dbReference type="ARBA" id="ARBA00023125"/>
    </source>
</evidence>
<comment type="similarity">
    <text evidence="1">Belongs to the sigma-70 factor family. ECF subfamily.</text>
</comment>
<dbReference type="Proteomes" id="UP000604001">
    <property type="component" value="Unassembled WGS sequence"/>
</dbReference>
<feature type="domain" description="RNA polymerase sigma factor 70 region 4 type 2" evidence="7">
    <location>
        <begin position="99"/>
        <end position="149"/>
    </location>
</feature>
<evidence type="ECO:0000256" key="3">
    <source>
        <dbReference type="ARBA" id="ARBA00023082"/>
    </source>
</evidence>
<dbReference type="SUPFAM" id="SSF88946">
    <property type="entry name" value="Sigma2 domain of RNA polymerase sigma factors"/>
    <property type="match status" value="1"/>
</dbReference>
<keyword evidence="4" id="KW-0238">DNA-binding</keyword>
<dbReference type="Gene3D" id="1.10.1740.10">
    <property type="match status" value="1"/>
</dbReference>
<keyword evidence="5" id="KW-0804">Transcription</keyword>
<protein>
    <submittedName>
        <fullName evidence="8">SigE family RNA polymerase sigma factor</fullName>
    </submittedName>
</protein>
<dbReference type="InterPro" id="IPR014284">
    <property type="entry name" value="RNA_pol_sigma-70_dom"/>
</dbReference>
<comment type="caution">
    <text evidence="8">The sequence shown here is derived from an EMBL/GenBank/DDBJ whole genome shotgun (WGS) entry which is preliminary data.</text>
</comment>
<dbReference type="InterPro" id="IPR014325">
    <property type="entry name" value="RNA_pol_sigma-E_actinobac"/>
</dbReference>
<evidence type="ECO:0000259" key="7">
    <source>
        <dbReference type="Pfam" id="PF08281"/>
    </source>
</evidence>
<evidence type="ECO:0000313" key="8">
    <source>
        <dbReference type="EMBL" id="MBC2959508.1"/>
    </source>
</evidence>